<reference evidence="2 3" key="1">
    <citation type="submission" date="2021-07" db="EMBL/GenBank/DDBJ databases">
        <title>The Aristolochia fimbriata genome: insights into angiosperm evolution, floral development and chemical biosynthesis.</title>
        <authorList>
            <person name="Jiao Y."/>
        </authorList>
    </citation>
    <scope>NUCLEOTIDE SEQUENCE [LARGE SCALE GENOMIC DNA]</scope>
    <source>
        <strain evidence="2">IBCAS-2021</strain>
        <tissue evidence="2">Leaf</tissue>
    </source>
</reference>
<feature type="compositionally biased region" description="Basic residues" evidence="1">
    <location>
        <begin position="302"/>
        <end position="315"/>
    </location>
</feature>
<name>A0AAV7EYX1_ARIFI</name>
<dbReference type="AlphaFoldDB" id="A0AAV7EYX1"/>
<proteinExistence type="predicted"/>
<dbReference type="EMBL" id="JAINDJ010000003">
    <property type="protein sequence ID" value="KAG9454027.1"/>
    <property type="molecule type" value="Genomic_DNA"/>
</dbReference>
<evidence type="ECO:0000313" key="2">
    <source>
        <dbReference type="EMBL" id="KAG9454027.1"/>
    </source>
</evidence>
<protein>
    <recommendedName>
        <fullName evidence="4">RNI-like superfamily protein</fullName>
    </recommendedName>
</protein>
<evidence type="ECO:0000313" key="3">
    <source>
        <dbReference type="Proteomes" id="UP000825729"/>
    </source>
</evidence>
<organism evidence="2 3">
    <name type="scientific">Aristolochia fimbriata</name>
    <name type="common">White veined hardy Dutchman's pipe vine</name>
    <dbReference type="NCBI Taxonomy" id="158543"/>
    <lineage>
        <taxon>Eukaryota</taxon>
        <taxon>Viridiplantae</taxon>
        <taxon>Streptophyta</taxon>
        <taxon>Embryophyta</taxon>
        <taxon>Tracheophyta</taxon>
        <taxon>Spermatophyta</taxon>
        <taxon>Magnoliopsida</taxon>
        <taxon>Magnoliidae</taxon>
        <taxon>Piperales</taxon>
        <taxon>Aristolochiaceae</taxon>
        <taxon>Aristolochia</taxon>
    </lineage>
</organism>
<comment type="caution">
    <text evidence="2">The sequence shown here is derived from an EMBL/GenBank/DDBJ whole genome shotgun (WGS) entry which is preliminary data.</text>
</comment>
<evidence type="ECO:0008006" key="4">
    <source>
        <dbReference type="Google" id="ProtNLM"/>
    </source>
</evidence>
<gene>
    <name evidence="2" type="ORF">H6P81_006931</name>
</gene>
<dbReference type="SUPFAM" id="SSF52047">
    <property type="entry name" value="RNI-like"/>
    <property type="match status" value="1"/>
</dbReference>
<dbReference type="Proteomes" id="UP000825729">
    <property type="component" value="Unassembled WGS sequence"/>
</dbReference>
<sequence>MEKGKELAKLKSSLETLKLKQALESPPSYKTHLGKSKPRSLVRLCLGVLGKHLEDIIEDLSEIVVSFPPDIKMALVAIARRRKLLNDQVLVTLAESSWEILDISGSDVTDLGLGKVVEMCKSLRAIDISRCQRITESGVSVLFKHCHSLETLRWGGCPNSNFTARSCVYMLMPKLKDVDGDSWEELDSTDIVERSHSLRWLIWPSIEDRLKETLATECPRVVVNPKSSPFGFRGMKVPPEACLDVPMDEWVVKDIDPKTWSVGTVPQQPSKDVVTSDNSAVEELSMAERFRLAFVERDAKLAPKRAKNARQHRRRAERELLMSSTDAKSIALAKQVTKSMHSRS</sequence>
<evidence type="ECO:0000256" key="1">
    <source>
        <dbReference type="SAM" id="MobiDB-lite"/>
    </source>
</evidence>
<keyword evidence="3" id="KW-1185">Reference proteome</keyword>
<feature type="region of interest" description="Disordered" evidence="1">
    <location>
        <begin position="302"/>
        <end position="324"/>
    </location>
</feature>
<accession>A0AAV7EYX1</accession>
<dbReference type="Gene3D" id="3.80.10.10">
    <property type="entry name" value="Ribonuclease Inhibitor"/>
    <property type="match status" value="1"/>
</dbReference>
<dbReference type="InterPro" id="IPR032675">
    <property type="entry name" value="LRR_dom_sf"/>
</dbReference>